<dbReference type="EMBL" id="LAVV01012384">
    <property type="protein sequence ID" value="KNZ46731.1"/>
    <property type="molecule type" value="Genomic_DNA"/>
</dbReference>
<dbReference type="Proteomes" id="UP000037035">
    <property type="component" value="Unassembled WGS sequence"/>
</dbReference>
<proteinExistence type="predicted"/>
<dbReference type="VEuPathDB" id="FungiDB:VP01_6g8"/>
<evidence type="ECO:0000313" key="1">
    <source>
        <dbReference type="EMBL" id="KNZ46731.1"/>
    </source>
</evidence>
<protein>
    <submittedName>
        <fullName evidence="1">Uncharacterized protein</fullName>
    </submittedName>
</protein>
<keyword evidence="2" id="KW-1185">Reference proteome</keyword>
<name>A0A0L6UDY6_9BASI</name>
<accession>A0A0L6UDY6</accession>
<evidence type="ECO:0000313" key="2">
    <source>
        <dbReference type="Proteomes" id="UP000037035"/>
    </source>
</evidence>
<sequence length="69" mass="8165">MTEHTQHLTYLLLNINEPIIHCNHTMPYIKWIYVCIILHNMLTEFSDSWEVMCAEGDLNVDLGISWIVF</sequence>
<organism evidence="1 2">
    <name type="scientific">Puccinia sorghi</name>
    <dbReference type="NCBI Taxonomy" id="27349"/>
    <lineage>
        <taxon>Eukaryota</taxon>
        <taxon>Fungi</taxon>
        <taxon>Dikarya</taxon>
        <taxon>Basidiomycota</taxon>
        <taxon>Pucciniomycotina</taxon>
        <taxon>Pucciniomycetes</taxon>
        <taxon>Pucciniales</taxon>
        <taxon>Pucciniaceae</taxon>
        <taxon>Puccinia</taxon>
    </lineage>
</organism>
<dbReference type="AlphaFoldDB" id="A0A0L6UDY6"/>
<comment type="caution">
    <text evidence="1">The sequence shown here is derived from an EMBL/GenBank/DDBJ whole genome shotgun (WGS) entry which is preliminary data.</text>
</comment>
<gene>
    <name evidence="1" type="ORF">VP01_6g8</name>
</gene>
<reference evidence="1 2" key="1">
    <citation type="submission" date="2015-08" db="EMBL/GenBank/DDBJ databases">
        <title>Next Generation Sequencing and Analysis of the Genome of Puccinia sorghi L Schw, the Causal Agent of Maize Common Rust.</title>
        <authorList>
            <person name="Rochi L."/>
            <person name="Burguener G."/>
            <person name="Darino M."/>
            <person name="Turjanski A."/>
            <person name="Kreff E."/>
            <person name="Dieguez M.J."/>
            <person name="Sacco F."/>
        </authorList>
    </citation>
    <scope>NUCLEOTIDE SEQUENCE [LARGE SCALE GENOMIC DNA]</scope>
    <source>
        <strain evidence="1 2">RO10H11247</strain>
    </source>
</reference>